<dbReference type="RefSeq" id="WP_023368100.1">
    <property type="nucleotide sequence ID" value="NC_022664.1"/>
</dbReference>
<dbReference type="GO" id="GO:0008610">
    <property type="term" value="P:lipid biosynthetic process"/>
    <property type="evidence" value="ECO:0007669"/>
    <property type="project" value="InterPro"/>
</dbReference>
<comment type="similarity">
    <text evidence="1">Belongs to the CFA/CMAS family.</text>
</comment>
<name>U5T5X0_9GAMM</name>
<dbReference type="EMBL" id="CP005990">
    <property type="protein sequence ID" value="AGY92671.1"/>
    <property type="molecule type" value="Genomic_DNA"/>
</dbReference>
<dbReference type="eggNOG" id="COG2230">
    <property type="taxonomic scope" value="Bacteria"/>
</dbReference>
<dbReference type="PANTHER" id="PTHR43667:SF1">
    <property type="entry name" value="CYCLOPROPANE-FATTY-ACYL-PHOSPHOLIPID SYNTHASE"/>
    <property type="match status" value="1"/>
</dbReference>
<dbReference type="OrthoDB" id="9782855at2"/>
<evidence type="ECO:0000313" key="6">
    <source>
        <dbReference type="EMBL" id="AGY92671.1"/>
    </source>
</evidence>
<dbReference type="Proteomes" id="UP000017640">
    <property type="component" value="Chromosome"/>
</dbReference>
<dbReference type="HOGENOM" id="CLU_026434_6_1_6"/>
<keyword evidence="7" id="KW-1185">Reference proteome</keyword>
<dbReference type="InterPro" id="IPR050723">
    <property type="entry name" value="CFA/CMAS"/>
</dbReference>
<dbReference type="GO" id="GO:0008168">
    <property type="term" value="F:methyltransferase activity"/>
    <property type="evidence" value="ECO:0007669"/>
    <property type="project" value="UniProtKB-KW"/>
</dbReference>
<reference evidence="6 7" key="1">
    <citation type="journal article" date="2013" name="BMC Genomics">
        <title>Genomes of "Spiribacter", a streamlined, successful halophilic bacterium.</title>
        <authorList>
            <person name="Lopez-Perez M."/>
            <person name="Ghai R."/>
            <person name="Leon M.J."/>
            <person name="Rodriguez-Olmos A."/>
            <person name="Copa-Patino J.L."/>
            <person name="Soliveri J."/>
            <person name="Sanchez-Porro C."/>
            <person name="Ventosa A."/>
            <person name="Rodriguez-Valera F."/>
        </authorList>
    </citation>
    <scope>NUCLEOTIDE SEQUENCE [LARGE SCALE GENOMIC DNA]</scope>
    <source>
        <strain evidence="6 7">UAH-SP71</strain>
    </source>
</reference>
<organism evidence="6 7">
    <name type="scientific">Spiribacter curvatus</name>
    <dbReference type="NCBI Taxonomy" id="1335757"/>
    <lineage>
        <taxon>Bacteria</taxon>
        <taxon>Pseudomonadati</taxon>
        <taxon>Pseudomonadota</taxon>
        <taxon>Gammaproteobacteria</taxon>
        <taxon>Chromatiales</taxon>
        <taxon>Ectothiorhodospiraceae</taxon>
        <taxon>Spiribacter</taxon>
    </lineage>
</organism>
<dbReference type="PANTHER" id="PTHR43667">
    <property type="entry name" value="CYCLOPROPANE-FATTY-ACYL-PHOSPHOLIPID SYNTHASE"/>
    <property type="match status" value="1"/>
</dbReference>
<dbReference type="InterPro" id="IPR003333">
    <property type="entry name" value="CMAS"/>
</dbReference>
<dbReference type="InterPro" id="IPR029063">
    <property type="entry name" value="SAM-dependent_MTases_sf"/>
</dbReference>
<evidence type="ECO:0000256" key="1">
    <source>
        <dbReference type="ARBA" id="ARBA00010815"/>
    </source>
</evidence>
<protein>
    <recommendedName>
        <fullName evidence="8">Cyclopropane-fatty-acyl-phospholipid synthase</fullName>
    </recommendedName>
</protein>
<keyword evidence="3" id="KW-0808">Transferase</keyword>
<dbReference type="GO" id="GO:0032259">
    <property type="term" value="P:methylation"/>
    <property type="evidence" value="ECO:0007669"/>
    <property type="project" value="UniProtKB-KW"/>
</dbReference>
<evidence type="ECO:0000256" key="5">
    <source>
        <dbReference type="ARBA" id="ARBA00023098"/>
    </source>
</evidence>
<dbReference type="KEGG" id="spiu:SPICUR_08750"/>
<dbReference type="AlphaFoldDB" id="U5T5X0"/>
<evidence type="ECO:0000256" key="4">
    <source>
        <dbReference type="ARBA" id="ARBA00022691"/>
    </source>
</evidence>
<dbReference type="STRING" id="1335757.SPICUR_08750"/>
<accession>U5T5X0</accession>
<keyword evidence="4" id="KW-0949">S-adenosyl-L-methionine</keyword>
<evidence type="ECO:0000313" key="7">
    <source>
        <dbReference type="Proteomes" id="UP000017640"/>
    </source>
</evidence>
<dbReference type="CDD" id="cd02440">
    <property type="entry name" value="AdoMet_MTases"/>
    <property type="match status" value="1"/>
</dbReference>
<keyword evidence="5" id="KW-0443">Lipid metabolism</keyword>
<proteinExistence type="inferred from homology"/>
<dbReference type="PATRIC" id="fig|1335757.3.peg.1702"/>
<dbReference type="PIRSF" id="PIRSF003085">
    <property type="entry name" value="CMAS"/>
    <property type="match status" value="1"/>
</dbReference>
<evidence type="ECO:0000256" key="2">
    <source>
        <dbReference type="ARBA" id="ARBA00022603"/>
    </source>
</evidence>
<evidence type="ECO:0000256" key="3">
    <source>
        <dbReference type="ARBA" id="ARBA00022679"/>
    </source>
</evidence>
<dbReference type="SUPFAM" id="SSF53335">
    <property type="entry name" value="S-adenosyl-L-methionine-dependent methyltransferases"/>
    <property type="match status" value="1"/>
</dbReference>
<keyword evidence="2" id="KW-0489">Methyltransferase</keyword>
<dbReference type="Gene3D" id="3.40.50.150">
    <property type="entry name" value="Vaccinia Virus protein VP39"/>
    <property type="match status" value="1"/>
</dbReference>
<sequence>MLERVLDEGVEYGQLRLTWPDGRHCLFGDGEPAGTLLLHEARVARRILADPEFMLGQAYMDGHWSTPDLRALLTVLMSNFAREQRGGARRAADWLLRPLQQWNRRSASRRNVAHHYDIDEQLFRRFLDRDLQYSCGYWPAGTDDLESAQAQKRALVRRKLCLTPGQSVLDIGCGWGGLAIELAEQTDARVVGLTLSSEQARVARARVREHGLEDRVSIRLQDYRDVPERFDRIVSVGMFEHVGAAYYDQYYRAVRDHLTPDGVALIHTIGRLGRPAVTNPWIRRYIFPGGYIPSLSEVTPAIERQGLATTDIEVLRQHYALTLAEWFQRFQAVRGDIAAEKGERFCRLWEFYLAVSEMAFHYRGLAVFHLQLARDPTAVPLTRDYLLEAEKARS</sequence>
<dbReference type="Pfam" id="PF02353">
    <property type="entry name" value="CMAS"/>
    <property type="match status" value="1"/>
</dbReference>
<gene>
    <name evidence="6" type="ORF">SPICUR_08750</name>
</gene>
<evidence type="ECO:0008006" key="8">
    <source>
        <dbReference type="Google" id="ProtNLM"/>
    </source>
</evidence>